<sequence>MGAFVVATMDDRSEVAYIETAIRAITTDDPTDLSMLTRTLIALRSRALTEDMSRDLIRKVIQERWT</sequence>
<evidence type="ECO:0000313" key="2">
    <source>
        <dbReference type="EMBL" id="SNR88257.1"/>
    </source>
</evidence>
<accession>A0A238ZXY8</accession>
<keyword evidence="3" id="KW-1185">Reference proteome</keyword>
<evidence type="ECO:0000259" key="1">
    <source>
        <dbReference type="Pfam" id="PF19054"/>
    </source>
</evidence>
<gene>
    <name evidence="2" type="ORF">SAMN06265355_10867</name>
</gene>
<feature type="domain" description="DUF5753" evidence="1">
    <location>
        <begin position="2"/>
        <end position="59"/>
    </location>
</feature>
<dbReference type="EMBL" id="FZNP01000008">
    <property type="protein sequence ID" value="SNR88257.1"/>
    <property type="molecule type" value="Genomic_DNA"/>
</dbReference>
<dbReference type="AlphaFoldDB" id="A0A238ZXY8"/>
<dbReference type="InterPro" id="IPR043917">
    <property type="entry name" value="DUF5753"/>
</dbReference>
<evidence type="ECO:0000313" key="3">
    <source>
        <dbReference type="Proteomes" id="UP000198420"/>
    </source>
</evidence>
<dbReference type="Proteomes" id="UP000198420">
    <property type="component" value="Unassembled WGS sequence"/>
</dbReference>
<dbReference type="Pfam" id="PF19054">
    <property type="entry name" value="DUF5753"/>
    <property type="match status" value="1"/>
</dbReference>
<name>A0A238ZXY8_9ACTN</name>
<protein>
    <recommendedName>
        <fullName evidence="1">DUF5753 domain-containing protein</fullName>
    </recommendedName>
</protein>
<reference evidence="3" key="1">
    <citation type="submission" date="2017-06" db="EMBL/GenBank/DDBJ databases">
        <authorList>
            <person name="Varghese N."/>
            <person name="Submissions S."/>
        </authorList>
    </citation>
    <scope>NUCLEOTIDE SEQUENCE [LARGE SCALE GENOMIC DNA]</scope>
    <source>
        <strain evidence="3">DSM 44485</strain>
    </source>
</reference>
<proteinExistence type="predicted"/>
<organism evidence="2 3">
    <name type="scientific">Actinomadura mexicana</name>
    <dbReference type="NCBI Taxonomy" id="134959"/>
    <lineage>
        <taxon>Bacteria</taxon>
        <taxon>Bacillati</taxon>
        <taxon>Actinomycetota</taxon>
        <taxon>Actinomycetes</taxon>
        <taxon>Streptosporangiales</taxon>
        <taxon>Thermomonosporaceae</taxon>
        <taxon>Actinomadura</taxon>
    </lineage>
</organism>